<dbReference type="EMBL" id="JAIWYP010000002">
    <property type="protein sequence ID" value="KAH3862121.1"/>
    <property type="molecule type" value="Genomic_DNA"/>
</dbReference>
<protein>
    <submittedName>
        <fullName evidence="1">Uncharacterized protein</fullName>
    </submittedName>
</protein>
<reference evidence="1" key="2">
    <citation type="submission" date="2020-11" db="EMBL/GenBank/DDBJ databases">
        <authorList>
            <person name="McCartney M.A."/>
            <person name="Auch B."/>
            <person name="Kono T."/>
            <person name="Mallez S."/>
            <person name="Becker A."/>
            <person name="Gohl D.M."/>
            <person name="Silverstein K.A.T."/>
            <person name="Koren S."/>
            <person name="Bechman K.B."/>
            <person name="Herman A."/>
            <person name="Abrahante J.E."/>
            <person name="Garbe J."/>
        </authorList>
    </citation>
    <scope>NUCLEOTIDE SEQUENCE</scope>
    <source>
        <strain evidence="1">Duluth1</strain>
        <tissue evidence="1">Whole animal</tissue>
    </source>
</reference>
<dbReference type="Proteomes" id="UP000828390">
    <property type="component" value="Unassembled WGS sequence"/>
</dbReference>
<evidence type="ECO:0000313" key="1">
    <source>
        <dbReference type="EMBL" id="KAH3862121.1"/>
    </source>
</evidence>
<gene>
    <name evidence="1" type="ORF">DPMN_025084</name>
</gene>
<comment type="caution">
    <text evidence="1">The sequence shown here is derived from an EMBL/GenBank/DDBJ whole genome shotgun (WGS) entry which is preliminary data.</text>
</comment>
<organism evidence="1 2">
    <name type="scientific">Dreissena polymorpha</name>
    <name type="common">Zebra mussel</name>
    <name type="synonym">Mytilus polymorpha</name>
    <dbReference type="NCBI Taxonomy" id="45954"/>
    <lineage>
        <taxon>Eukaryota</taxon>
        <taxon>Metazoa</taxon>
        <taxon>Spiralia</taxon>
        <taxon>Lophotrochozoa</taxon>
        <taxon>Mollusca</taxon>
        <taxon>Bivalvia</taxon>
        <taxon>Autobranchia</taxon>
        <taxon>Heteroconchia</taxon>
        <taxon>Euheterodonta</taxon>
        <taxon>Imparidentia</taxon>
        <taxon>Neoheterodontei</taxon>
        <taxon>Myida</taxon>
        <taxon>Dreissenoidea</taxon>
        <taxon>Dreissenidae</taxon>
        <taxon>Dreissena</taxon>
    </lineage>
</organism>
<evidence type="ECO:0000313" key="2">
    <source>
        <dbReference type="Proteomes" id="UP000828390"/>
    </source>
</evidence>
<sequence length="62" mass="7385">MQSTKTPTRNDKRAYKMTIGVRTRLIALSVIIKQSLQWQSTLYLKFDYARKAFETIWSLLHH</sequence>
<name>A0A9D4LSM0_DREPO</name>
<dbReference type="AlphaFoldDB" id="A0A9D4LSM0"/>
<keyword evidence="2" id="KW-1185">Reference proteome</keyword>
<proteinExistence type="predicted"/>
<accession>A0A9D4LSM0</accession>
<reference evidence="1" key="1">
    <citation type="journal article" date="2019" name="bioRxiv">
        <title>The Genome of the Zebra Mussel, Dreissena polymorpha: A Resource for Invasive Species Research.</title>
        <authorList>
            <person name="McCartney M.A."/>
            <person name="Auch B."/>
            <person name="Kono T."/>
            <person name="Mallez S."/>
            <person name="Zhang Y."/>
            <person name="Obille A."/>
            <person name="Becker A."/>
            <person name="Abrahante J.E."/>
            <person name="Garbe J."/>
            <person name="Badalamenti J.P."/>
            <person name="Herman A."/>
            <person name="Mangelson H."/>
            <person name="Liachko I."/>
            <person name="Sullivan S."/>
            <person name="Sone E.D."/>
            <person name="Koren S."/>
            <person name="Silverstein K.A.T."/>
            <person name="Beckman K.B."/>
            <person name="Gohl D.M."/>
        </authorList>
    </citation>
    <scope>NUCLEOTIDE SEQUENCE</scope>
    <source>
        <strain evidence="1">Duluth1</strain>
        <tissue evidence="1">Whole animal</tissue>
    </source>
</reference>